<organism evidence="10 11">
    <name type="scientific">Luteolibacter flavescens</name>
    <dbReference type="NCBI Taxonomy" id="1859460"/>
    <lineage>
        <taxon>Bacteria</taxon>
        <taxon>Pseudomonadati</taxon>
        <taxon>Verrucomicrobiota</taxon>
        <taxon>Verrucomicrobiia</taxon>
        <taxon>Verrucomicrobiales</taxon>
        <taxon>Verrucomicrobiaceae</taxon>
        <taxon>Luteolibacter</taxon>
    </lineage>
</organism>
<evidence type="ECO:0000256" key="4">
    <source>
        <dbReference type="ARBA" id="ARBA00022519"/>
    </source>
</evidence>
<dbReference type="InterPro" id="IPR035906">
    <property type="entry name" value="MetI-like_sf"/>
</dbReference>
<feature type="transmembrane region" description="Helical" evidence="8">
    <location>
        <begin position="147"/>
        <end position="167"/>
    </location>
</feature>
<evidence type="ECO:0000256" key="5">
    <source>
        <dbReference type="ARBA" id="ARBA00022692"/>
    </source>
</evidence>
<feature type="transmembrane region" description="Helical" evidence="8">
    <location>
        <begin position="250"/>
        <end position="269"/>
    </location>
</feature>
<feature type="transmembrane region" description="Helical" evidence="8">
    <location>
        <begin position="381"/>
        <end position="401"/>
    </location>
</feature>
<keyword evidence="5 8" id="KW-0812">Transmembrane</keyword>
<dbReference type="PANTHER" id="PTHR43357:SF4">
    <property type="entry name" value="INNER MEMBRANE ABC TRANSPORTER PERMEASE PROTEIN YDCV"/>
    <property type="match status" value="1"/>
</dbReference>
<evidence type="ECO:0000313" key="10">
    <source>
        <dbReference type="EMBL" id="MCW1887558.1"/>
    </source>
</evidence>
<evidence type="ECO:0000256" key="6">
    <source>
        <dbReference type="ARBA" id="ARBA00022989"/>
    </source>
</evidence>
<keyword evidence="7 8" id="KW-0472">Membrane</keyword>
<comment type="subcellular location">
    <subcellularLocation>
        <location evidence="1">Cell inner membrane</location>
        <topology evidence="1">Multi-pass membrane protein</topology>
    </subcellularLocation>
    <subcellularLocation>
        <location evidence="8">Cell membrane</location>
        <topology evidence="8">Multi-pass membrane protein</topology>
    </subcellularLocation>
</comment>
<name>A0ABT3FVG2_9BACT</name>
<dbReference type="Pfam" id="PF00528">
    <property type="entry name" value="BPD_transp_1"/>
    <property type="match status" value="2"/>
</dbReference>
<sequence length="544" mass="58690">MPVTSTNKPSPAKSSAGGGFAILGAWLPALLVLTPLLIILWRSFQPAGEAWDQIVENRLPGYLRQTLVLLGSVTTLAVLFGVPAAWFVSVYRFPGRRFFEVALLLPLAMPGFIAAVGYVDAFRELIPVYVWIRKNWGIEAFLKSQEIAPWIFGTGVLAATLFPYVYLSCRAVFARQAAGALEAARLLGAGGFRCFATVAMPMARPAVAAGASLVAMEAVNDFGVVTHFGLVPLTPGIFRAWNEGNLVSSMRLAMILLVIVVIALGIERWQRGRKKYFTETPDAPLTRARLGPAGVATAWLACGIPLLLGFLIPGWRLVRWTLQSWDVMDWPTNLKASVNSFTLAAGATLLILVAAFAVTAAHRALRRRSLLLARQVGVLGYAYPGALVAVGMGALVSTLAFDFPGWASLALSGSTFGLMLAYFIRFLAVAIQPASAGFERLPESLHDAGRTLGAGPLRTLLEVDLPLIRPALVAGAALVFIDVFKELTMTLVLRPFDFETLATLTFRLTDESRIPEAALPGLLMVSLSLLGLIPLVRLLHDARR</sequence>
<dbReference type="RefSeq" id="WP_264503513.1">
    <property type="nucleotide sequence ID" value="NZ_JAPDDS010000019.1"/>
</dbReference>
<dbReference type="EMBL" id="JAPDDS010000019">
    <property type="protein sequence ID" value="MCW1887558.1"/>
    <property type="molecule type" value="Genomic_DNA"/>
</dbReference>
<feature type="transmembrane region" description="Helical" evidence="8">
    <location>
        <begin position="338"/>
        <end position="360"/>
    </location>
</feature>
<evidence type="ECO:0000259" key="9">
    <source>
        <dbReference type="PROSITE" id="PS50928"/>
    </source>
</evidence>
<keyword evidence="6 8" id="KW-1133">Transmembrane helix</keyword>
<feature type="transmembrane region" description="Helical" evidence="8">
    <location>
        <begin position="20"/>
        <end position="41"/>
    </location>
</feature>
<keyword evidence="4" id="KW-0997">Cell inner membrane</keyword>
<evidence type="ECO:0000256" key="1">
    <source>
        <dbReference type="ARBA" id="ARBA00004429"/>
    </source>
</evidence>
<evidence type="ECO:0000256" key="3">
    <source>
        <dbReference type="ARBA" id="ARBA00022475"/>
    </source>
</evidence>
<evidence type="ECO:0000256" key="7">
    <source>
        <dbReference type="ARBA" id="ARBA00023136"/>
    </source>
</evidence>
<proteinExistence type="inferred from homology"/>
<reference evidence="10 11" key="1">
    <citation type="submission" date="2022-10" db="EMBL/GenBank/DDBJ databases">
        <title>Luteolibacter flavescens strain MCCC 1K03193, whole genome shotgun sequencing project.</title>
        <authorList>
            <person name="Zhao G."/>
            <person name="Shen L."/>
        </authorList>
    </citation>
    <scope>NUCLEOTIDE SEQUENCE [LARGE SCALE GENOMIC DNA]</scope>
    <source>
        <strain evidence="10 11">MCCC 1K03193</strain>
    </source>
</reference>
<gene>
    <name evidence="10" type="ORF">OKA04_22670</name>
</gene>
<feature type="transmembrane region" description="Helical" evidence="8">
    <location>
        <begin position="517"/>
        <end position="539"/>
    </location>
</feature>
<dbReference type="PANTHER" id="PTHR43357">
    <property type="entry name" value="INNER MEMBRANE ABC TRANSPORTER PERMEASE PROTEIN YDCV"/>
    <property type="match status" value="1"/>
</dbReference>
<feature type="domain" description="ABC transmembrane type-1" evidence="9">
    <location>
        <begin position="337"/>
        <end position="540"/>
    </location>
</feature>
<accession>A0ABT3FVG2</accession>
<feature type="domain" description="ABC transmembrane type-1" evidence="9">
    <location>
        <begin position="63"/>
        <end position="265"/>
    </location>
</feature>
<dbReference type="PROSITE" id="PS50928">
    <property type="entry name" value="ABC_TM1"/>
    <property type="match status" value="2"/>
</dbReference>
<comment type="caution">
    <text evidence="10">The sequence shown here is derived from an EMBL/GenBank/DDBJ whole genome shotgun (WGS) entry which is preliminary data.</text>
</comment>
<keyword evidence="11" id="KW-1185">Reference proteome</keyword>
<dbReference type="Gene3D" id="1.10.3720.10">
    <property type="entry name" value="MetI-like"/>
    <property type="match status" value="2"/>
</dbReference>
<comment type="similarity">
    <text evidence="8">Belongs to the binding-protein-dependent transport system permease family.</text>
</comment>
<evidence type="ECO:0000256" key="2">
    <source>
        <dbReference type="ARBA" id="ARBA00022448"/>
    </source>
</evidence>
<feature type="transmembrane region" description="Helical" evidence="8">
    <location>
        <begin position="467"/>
        <end position="484"/>
    </location>
</feature>
<dbReference type="SUPFAM" id="SSF161098">
    <property type="entry name" value="MetI-like"/>
    <property type="match status" value="2"/>
</dbReference>
<feature type="transmembrane region" description="Helical" evidence="8">
    <location>
        <begin position="290"/>
        <end position="318"/>
    </location>
</feature>
<evidence type="ECO:0000313" key="11">
    <source>
        <dbReference type="Proteomes" id="UP001207930"/>
    </source>
</evidence>
<keyword evidence="3" id="KW-1003">Cell membrane</keyword>
<feature type="transmembrane region" description="Helical" evidence="8">
    <location>
        <begin position="407"/>
        <end position="431"/>
    </location>
</feature>
<protein>
    <submittedName>
        <fullName evidence="10">Iron ABC transporter permease</fullName>
    </submittedName>
</protein>
<dbReference type="CDD" id="cd06261">
    <property type="entry name" value="TM_PBP2"/>
    <property type="match status" value="2"/>
</dbReference>
<feature type="transmembrane region" description="Helical" evidence="8">
    <location>
        <begin position="98"/>
        <end position="119"/>
    </location>
</feature>
<dbReference type="Proteomes" id="UP001207930">
    <property type="component" value="Unassembled WGS sequence"/>
</dbReference>
<feature type="transmembrane region" description="Helical" evidence="8">
    <location>
        <begin position="67"/>
        <end position="91"/>
    </location>
</feature>
<dbReference type="InterPro" id="IPR000515">
    <property type="entry name" value="MetI-like"/>
</dbReference>
<keyword evidence="2 8" id="KW-0813">Transport</keyword>
<evidence type="ECO:0000256" key="8">
    <source>
        <dbReference type="RuleBase" id="RU363032"/>
    </source>
</evidence>